<dbReference type="InterPro" id="IPR010605">
    <property type="entry name" value="DUF1191"/>
</dbReference>
<evidence type="ECO:0000313" key="4">
    <source>
        <dbReference type="Proteomes" id="UP001141806"/>
    </source>
</evidence>
<dbReference type="GO" id="GO:0016020">
    <property type="term" value="C:membrane"/>
    <property type="evidence" value="ECO:0007669"/>
    <property type="project" value="TreeGrafter"/>
</dbReference>
<evidence type="ECO:0000313" key="3">
    <source>
        <dbReference type="EMBL" id="KAJ4956341.1"/>
    </source>
</evidence>
<dbReference type="PANTHER" id="PTHR33512">
    <property type="entry name" value="PROTEIN, PUTATIVE (DUF1191)-RELATED"/>
    <property type="match status" value="1"/>
</dbReference>
<reference evidence="3" key="1">
    <citation type="journal article" date="2023" name="Plant J.">
        <title>The genome of the king protea, Protea cynaroides.</title>
        <authorList>
            <person name="Chang J."/>
            <person name="Duong T.A."/>
            <person name="Schoeman C."/>
            <person name="Ma X."/>
            <person name="Roodt D."/>
            <person name="Barker N."/>
            <person name="Li Z."/>
            <person name="Van de Peer Y."/>
            <person name="Mizrachi E."/>
        </authorList>
    </citation>
    <scope>NUCLEOTIDE SEQUENCE</scope>
    <source>
        <tissue evidence="3">Young leaves</tissue>
    </source>
</reference>
<dbReference type="EMBL" id="JAMYWD010000011">
    <property type="protein sequence ID" value="KAJ4956341.1"/>
    <property type="molecule type" value="Genomic_DNA"/>
</dbReference>
<evidence type="ECO:0000256" key="1">
    <source>
        <dbReference type="SAM" id="Phobius"/>
    </source>
</evidence>
<dbReference type="Proteomes" id="UP001141806">
    <property type="component" value="Unassembled WGS sequence"/>
</dbReference>
<comment type="caution">
    <text evidence="3">The sequence shown here is derived from an EMBL/GenBank/DDBJ whole genome shotgun (WGS) entry which is preliminary data.</text>
</comment>
<dbReference type="PANTHER" id="PTHR33512:SF7">
    <property type="entry name" value="LEGUME LECTIN DOMAIN-CONTAINING PROTEIN"/>
    <property type="match status" value="1"/>
</dbReference>
<proteinExistence type="predicted"/>
<keyword evidence="1" id="KW-1133">Transmembrane helix</keyword>
<keyword evidence="4" id="KW-1185">Reference proteome</keyword>
<dbReference type="Pfam" id="PF06697">
    <property type="entry name" value="DUF1191"/>
    <property type="match status" value="1"/>
</dbReference>
<feature type="chain" id="PRO_5040207217" evidence="2">
    <location>
        <begin position="22"/>
        <end position="294"/>
    </location>
</feature>
<dbReference type="AlphaFoldDB" id="A0A9Q0JY90"/>
<feature type="signal peptide" evidence="2">
    <location>
        <begin position="1"/>
        <end position="21"/>
    </location>
</feature>
<feature type="transmembrane region" description="Helical" evidence="1">
    <location>
        <begin position="221"/>
        <end position="245"/>
    </location>
</feature>
<name>A0A9Q0JY90_9MAGN</name>
<sequence>MGCKSLYFISVIGFIFFSSFAQSLQNDSARLSLDALLQHYASKALARSHSGILYKASLPANLSGMEASVVRQRSGSLWSRGANYSSFRFPPRIIPSPYTRRLAMVFENLGNWSSYYYRIPGHSLVTPVVGFRAYDASNFSSIVITPVNLSLTGDPIFIHFPPFLLPSGLNWTARCVTFSVDGTVVLANMILPNVCSTRKQGHFSIVVEQPKRNEKRAWKVWKWWVIGLVGGFVGLVGICVVCILVRHTRAKKIRKMEKKADQGESFNTVWIGTSKMPSAAVTRTQPILENGYAP</sequence>
<accession>A0A9Q0JY90</accession>
<protein>
    <submittedName>
        <fullName evidence="3">Uncharacterized protein</fullName>
    </submittedName>
</protein>
<keyword evidence="1" id="KW-0472">Membrane</keyword>
<evidence type="ECO:0000256" key="2">
    <source>
        <dbReference type="SAM" id="SignalP"/>
    </source>
</evidence>
<gene>
    <name evidence="3" type="ORF">NE237_013124</name>
</gene>
<organism evidence="3 4">
    <name type="scientific">Protea cynaroides</name>
    <dbReference type="NCBI Taxonomy" id="273540"/>
    <lineage>
        <taxon>Eukaryota</taxon>
        <taxon>Viridiplantae</taxon>
        <taxon>Streptophyta</taxon>
        <taxon>Embryophyta</taxon>
        <taxon>Tracheophyta</taxon>
        <taxon>Spermatophyta</taxon>
        <taxon>Magnoliopsida</taxon>
        <taxon>Proteales</taxon>
        <taxon>Proteaceae</taxon>
        <taxon>Protea</taxon>
    </lineage>
</organism>
<keyword evidence="1" id="KW-0812">Transmembrane</keyword>
<keyword evidence="2" id="KW-0732">Signal</keyword>
<dbReference type="OrthoDB" id="768690at2759"/>